<protein>
    <submittedName>
        <fullName evidence="2">Uncharacterized protein</fullName>
    </submittedName>
</protein>
<dbReference type="Proteomes" id="UP001373714">
    <property type="component" value="Unassembled WGS sequence"/>
</dbReference>
<feature type="compositionally biased region" description="Polar residues" evidence="1">
    <location>
        <begin position="93"/>
        <end position="111"/>
    </location>
</feature>
<evidence type="ECO:0000256" key="1">
    <source>
        <dbReference type="SAM" id="MobiDB-lite"/>
    </source>
</evidence>
<organism evidence="2 3">
    <name type="scientific">Orbilia blumenaviensis</name>
    <dbReference type="NCBI Taxonomy" id="1796055"/>
    <lineage>
        <taxon>Eukaryota</taxon>
        <taxon>Fungi</taxon>
        <taxon>Dikarya</taxon>
        <taxon>Ascomycota</taxon>
        <taxon>Pezizomycotina</taxon>
        <taxon>Orbiliomycetes</taxon>
        <taxon>Orbiliales</taxon>
        <taxon>Orbiliaceae</taxon>
        <taxon>Orbilia</taxon>
    </lineage>
</organism>
<sequence length="187" mass="20928">MEGYSKYWFANRETSVSGDEDAVLEEVSSRKRRSHNQFRFPETSHIPSPPSASTKSPKAAVKRSTCTVNTRSRKTTKTSRSSRVEEEEAVYHESSTMAPSSQPLKSCLRSSTKPSKALRADHCRVTGQTPDLDQSGALDISCCPEVDREFWAGFEKGLRDAYYERRCCGRSRTDRKSCAQCASARNA</sequence>
<proteinExistence type="predicted"/>
<gene>
    <name evidence="2" type="ORF">TWF730_008855</name>
</gene>
<keyword evidence="3" id="KW-1185">Reference proteome</keyword>
<name>A0AAV9V3W9_9PEZI</name>
<feature type="region of interest" description="Disordered" evidence="1">
    <location>
        <begin position="16"/>
        <end position="111"/>
    </location>
</feature>
<dbReference type="EMBL" id="JAVHNS010000005">
    <property type="protein sequence ID" value="KAK6354453.1"/>
    <property type="molecule type" value="Genomic_DNA"/>
</dbReference>
<reference evidence="2 3" key="1">
    <citation type="submission" date="2019-10" db="EMBL/GenBank/DDBJ databases">
        <authorList>
            <person name="Palmer J.M."/>
        </authorList>
    </citation>
    <scope>NUCLEOTIDE SEQUENCE [LARGE SCALE GENOMIC DNA]</scope>
    <source>
        <strain evidence="2 3">TWF730</strain>
    </source>
</reference>
<comment type="caution">
    <text evidence="2">The sequence shown here is derived from an EMBL/GenBank/DDBJ whole genome shotgun (WGS) entry which is preliminary data.</text>
</comment>
<dbReference type="AlphaFoldDB" id="A0AAV9V3W9"/>
<evidence type="ECO:0000313" key="3">
    <source>
        <dbReference type="Proteomes" id="UP001373714"/>
    </source>
</evidence>
<evidence type="ECO:0000313" key="2">
    <source>
        <dbReference type="EMBL" id="KAK6354453.1"/>
    </source>
</evidence>
<accession>A0AAV9V3W9</accession>